<dbReference type="InterPro" id="IPR013830">
    <property type="entry name" value="SGNH_hydro"/>
</dbReference>
<evidence type="ECO:0000256" key="1">
    <source>
        <dbReference type="PIRSR" id="PIRSR637460-1"/>
    </source>
</evidence>
<keyword evidence="4" id="KW-0378">Hydrolase</keyword>
<dbReference type="EMBL" id="SZPZ01000002">
    <property type="protein sequence ID" value="TKK79626.1"/>
    <property type="molecule type" value="Genomic_DNA"/>
</dbReference>
<gene>
    <name evidence="4" type="ORF">FDA38_14620</name>
</gene>
<feature type="disulfide bond" evidence="2">
    <location>
        <begin position="127"/>
        <end position="151"/>
    </location>
</feature>
<dbReference type="InterPro" id="IPR036514">
    <property type="entry name" value="SGNH_hydro_sf"/>
</dbReference>
<dbReference type="OrthoDB" id="5503950at2"/>
<feature type="disulfide bond" evidence="2">
    <location>
        <begin position="203"/>
        <end position="216"/>
    </location>
</feature>
<feature type="active site" description="Nucleophile" evidence="1">
    <location>
        <position position="110"/>
    </location>
</feature>
<protein>
    <submittedName>
        <fullName evidence="4">SGNH/GDSL hydrolase family protein</fullName>
    </submittedName>
</protein>
<comment type="caution">
    <text evidence="4">The sequence shown here is derived from an EMBL/GenBank/DDBJ whole genome shotgun (WGS) entry which is preliminary data.</text>
</comment>
<dbReference type="InterPro" id="IPR037460">
    <property type="entry name" value="SEST-like"/>
</dbReference>
<accession>A0A4U3LXL1</accession>
<evidence type="ECO:0000313" key="4">
    <source>
        <dbReference type="EMBL" id="TKK79626.1"/>
    </source>
</evidence>
<dbReference type="Gene3D" id="3.40.50.1110">
    <property type="entry name" value="SGNH hydrolase"/>
    <property type="match status" value="1"/>
</dbReference>
<dbReference type="AlphaFoldDB" id="A0A4U3LXL1"/>
<dbReference type="PANTHER" id="PTHR37981">
    <property type="entry name" value="LIPASE 2"/>
    <property type="match status" value="1"/>
</dbReference>
<evidence type="ECO:0000256" key="2">
    <source>
        <dbReference type="PIRSR" id="PIRSR637460-2"/>
    </source>
</evidence>
<organism evidence="4 5">
    <name type="scientific">Kribbella jiaozuonensis</name>
    <dbReference type="NCBI Taxonomy" id="2575441"/>
    <lineage>
        <taxon>Bacteria</taxon>
        <taxon>Bacillati</taxon>
        <taxon>Actinomycetota</taxon>
        <taxon>Actinomycetes</taxon>
        <taxon>Propionibacteriales</taxon>
        <taxon>Kribbellaceae</taxon>
        <taxon>Kribbella</taxon>
    </lineage>
</organism>
<reference evidence="4 5" key="1">
    <citation type="submission" date="2019-04" db="EMBL/GenBank/DDBJ databases">
        <title>Kribbella sp. NEAU-THZ 27 nov., a novel actinomycete isolated from soil.</title>
        <authorList>
            <person name="Duan L."/>
        </authorList>
    </citation>
    <scope>NUCLEOTIDE SEQUENCE [LARGE SCALE GENOMIC DNA]</scope>
    <source>
        <strain evidence="5">NEAU-THZ27</strain>
    </source>
</reference>
<keyword evidence="5" id="KW-1185">Reference proteome</keyword>
<feature type="disulfide bond" evidence="2">
    <location>
        <begin position="270"/>
        <end position="319"/>
    </location>
</feature>
<dbReference type="GO" id="GO:0004806">
    <property type="term" value="F:triacylglycerol lipase activity"/>
    <property type="evidence" value="ECO:0007669"/>
    <property type="project" value="TreeGrafter"/>
</dbReference>
<dbReference type="Proteomes" id="UP000305836">
    <property type="component" value="Unassembled WGS sequence"/>
</dbReference>
<keyword evidence="2" id="KW-1015">Disulfide bond</keyword>
<sequence length="404" mass="42600">MTAVHTVEVADRDDRRPEIRAHLVQSVPDTHDSRIPCRPQILCSRSTITPCNRAVTQLRVGRALGEPWGGLVKLRRLLAACTALVLLGSIPVANASAAPRFFHYVALGDSYTSAPFVPLPDLLSLGCVRSYNNYPKLLAAALHVRLTDVSCGGADTTNMTQPQSTVLGTAAPQFNALTPDTDLVTLGIGGNDFGVFGSIIDTCPGLRASDPTGAPCKAHFTVDGVDTLRAKIAQTQTRIAVVVQGIKARSPKAKILLIGYPKIAPEHGTCPSVLPFADGDYTYLYSIEQALNAAVSNAAAAGGATYVDTFGPSTGHDACAPDGQAWIQGKDINLLRAFNYHPRYEGEAGMAALTYKTLTGAPATVTAAEQSAWAARARTLAKQAAASPQAVQASLNRVRTSAQR</sequence>
<evidence type="ECO:0000313" key="5">
    <source>
        <dbReference type="Proteomes" id="UP000305836"/>
    </source>
</evidence>
<name>A0A4U3LXL1_9ACTN</name>
<dbReference type="PANTHER" id="PTHR37981:SF1">
    <property type="entry name" value="SGNH HYDROLASE-TYPE ESTERASE DOMAIN-CONTAINING PROTEIN"/>
    <property type="match status" value="1"/>
</dbReference>
<feature type="active site" evidence="1">
    <location>
        <position position="341"/>
    </location>
</feature>
<dbReference type="GO" id="GO:0019433">
    <property type="term" value="P:triglyceride catabolic process"/>
    <property type="evidence" value="ECO:0007669"/>
    <property type="project" value="TreeGrafter"/>
</dbReference>
<feature type="domain" description="SGNH hydrolase-type esterase" evidence="3">
    <location>
        <begin position="106"/>
        <end position="346"/>
    </location>
</feature>
<proteinExistence type="predicted"/>
<dbReference type="SUPFAM" id="SSF52266">
    <property type="entry name" value="SGNH hydrolase"/>
    <property type="match status" value="1"/>
</dbReference>
<dbReference type="Pfam" id="PF13472">
    <property type="entry name" value="Lipase_GDSL_2"/>
    <property type="match status" value="1"/>
</dbReference>
<evidence type="ECO:0000259" key="3">
    <source>
        <dbReference type="Pfam" id="PF13472"/>
    </source>
</evidence>
<dbReference type="CDD" id="cd01823">
    <property type="entry name" value="SEST_like"/>
    <property type="match status" value="1"/>
</dbReference>